<evidence type="ECO:0000313" key="1">
    <source>
        <dbReference type="EMBL" id="KAJ9119989.1"/>
    </source>
</evidence>
<reference evidence="1" key="1">
    <citation type="submission" date="2023-04" db="EMBL/GenBank/DDBJ databases">
        <title>Draft Genome sequencing of Naganishia species isolated from polar environments using Oxford Nanopore Technology.</title>
        <authorList>
            <person name="Leo P."/>
            <person name="Venkateswaran K."/>
        </authorList>
    </citation>
    <scope>NUCLEOTIDE SEQUENCE</scope>
    <source>
        <strain evidence="1">DBVPG 5303</strain>
    </source>
</reference>
<sequence length="1182" mass="124147">MDAPPPPIQQRGFPGVTTVQAIPTPAPSTAAAPTTRRPSASQVQVSLLTASLQQHSLLSQALRREVGTVEAGVAGDLSFSAQAQTAGVAVKPWESVNPVDDDEVCSPFVHEQQGKVPPPAPVPPPPPPSHVSTANPNPKPILLPTSSGLLSALSLAAPSNPTPPPATAPATTQSLQPQLLQVPKPLSPIPPPPPMVAVLHPNHPSAAPAPSVTADARQVTAVVPKSILQHDSAQGHDSGTVGPDAGASQHVIFHPAFDVPPPPPTINTNTNTTINPVTTSSVHQPQPSLNPAVNLVPLLPNLARKSSLKFAIAAPPLHHHLTSSSTIPTSTFVPTGGPATTTASTGCSRRGSADVPITSGGGGGGGAGVSGPQNTRPAAAADTARGTSIPDLVAVIEQRFRQNVGHHPASSTSRETGSGAGSGVGVGDTSSASASSPPSRALSRTSSRHLYSEDDGRVIDDIQEEDGEDEEEEEEEEEEYEEGLSGDEDEDEEEEEDDDDEEDEDEDEETQSGANWSGYEEDSEAGLSDELEDDDNVEYIKKESRIVSPSTALTTTGFTLGRYQRTRVNVGEEEEEEDLFGATPSRTFRPHPHPHPARSPMPHPSLNTHFSSISGGGGGTTGPTAHAQVSGFAFARPTNYRRRRPASVVSTEGGVVSPGTSFVAGGGAGGMMSPAAVSTSFVKIDPHERTVHRGRGVVQIVEAIPPSQQVTGTASSIAANGKPRQKPKRTNTLTRHCSPPPAPAEHASAHTTATTTTTTTTSSTIPRAPPAELSPSAIRMQVRRGVSDSPRKKKMRARQQGMNLFGPNSNALVRAALMTDDDDEEHVYGRGQSLAPREQAVVPAATTTEDEAGIKARASASRTELMATRGWRSDDALFAVPTVRRKYPNISVRTTANKSPGPPSSATATGTATTEEPRSRKASVVSLVVPPTFLSSAPPSDVEHSVATDRRGSASVVEGGRHVFRRASEKVGQPFARRASYAITSPHPHDADLPLSSGLPPSSLLSPIEPSLSLFSASSPCPPAIDDTPALASAASFLPTTPVDQLLHEKLAGTPSRRRGSDAALVAATAQMRSTTEGSGSDGYRSRASSALGFRSDDSRSVLHHTTHQQQHHKDSATTISNHTQHPQHPYTQHQYTHNHLRPDGGEIDGDAQYRIAKQTIKSKPIKCPSPRRRTQENEVRI</sequence>
<dbReference type="EMBL" id="JASBWV010000022">
    <property type="protein sequence ID" value="KAJ9119989.1"/>
    <property type="molecule type" value="Genomic_DNA"/>
</dbReference>
<dbReference type="Proteomes" id="UP001234202">
    <property type="component" value="Unassembled WGS sequence"/>
</dbReference>
<gene>
    <name evidence="1" type="ORF">QFC24_005472</name>
</gene>
<name>A0ACC2X9B1_9TREE</name>
<protein>
    <submittedName>
        <fullName evidence="1">Uncharacterized protein</fullName>
    </submittedName>
</protein>
<accession>A0ACC2X9B1</accession>
<keyword evidence="2" id="KW-1185">Reference proteome</keyword>
<evidence type="ECO:0000313" key="2">
    <source>
        <dbReference type="Proteomes" id="UP001234202"/>
    </source>
</evidence>
<proteinExistence type="predicted"/>
<organism evidence="1 2">
    <name type="scientific">Naganishia onofrii</name>
    <dbReference type="NCBI Taxonomy" id="1851511"/>
    <lineage>
        <taxon>Eukaryota</taxon>
        <taxon>Fungi</taxon>
        <taxon>Dikarya</taxon>
        <taxon>Basidiomycota</taxon>
        <taxon>Agaricomycotina</taxon>
        <taxon>Tremellomycetes</taxon>
        <taxon>Filobasidiales</taxon>
        <taxon>Filobasidiaceae</taxon>
        <taxon>Naganishia</taxon>
    </lineage>
</organism>
<comment type="caution">
    <text evidence="1">The sequence shown here is derived from an EMBL/GenBank/DDBJ whole genome shotgun (WGS) entry which is preliminary data.</text>
</comment>